<dbReference type="AlphaFoldDB" id="A0A7X5N0G0"/>
<protein>
    <submittedName>
        <fullName evidence="14">Acyl-CoA desaturase</fullName>
    </submittedName>
</protein>
<evidence type="ECO:0000313" key="14">
    <source>
        <dbReference type="EMBL" id="NEL79103.1"/>
    </source>
</evidence>
<feature type="transmembrane region" description="Helical" evidence="12">
    <location>
        <begin position="83"/>
        <end position="102"/>
    </location>
</feature>
<dbReference type="GO" id="GO:0016020">
    <property type="term" value="C:membrane"/>
    <property type="evidence" value="ECO:0007669"/>
    <property type="project" value="UniProtKB-SubCell"/>
</dbReference>
<evidence type="ECO:0000256" key="2">
    <source>
        <dbReference type="ARBA" id="ARBA00008749"/>
    </source>
</evidence>
<keyword evidence="7" id="KW-0560">Oxidoreductase</keyword>
<keyword evidence="11" id="KW-0275">Fatty acid biosynthesis</keyword>
<evidence type="ECO:0000256" key="10">
    <source>
        <dbReference type="ARBA" id="ARBA00023136"/>
    </source>
</evidence>
<evidence type="ECO:0000256" key="3">
    <source>
        <dbReference type="ARBA" id="ARBA00022516"/>
    </source>
</evidence>
<keyword evidence="6 12" id="KW-1133">Transmembrane helix</keyword>
<evidence type="ECO:0000256" key="12">
    <source>
        <dbReference type="SAM" id="Phobius"/>
    </source>
</evidence>
<dbReference type="InterPro" id="IPR015876">
    <property type="entry name" value="Acyl-CoA_DS"/>
</dbReference>
<dbReference type="PANTHER" id="PTHR11351:SF31">
    <property type="entry name" value="DESATURASE 1, ISOFORM A-RELATED"/>
    <property type="match status" value="1"/>
</dbReference>
<dbReference type="GO" id="GO:0006633">
    <property type="term" value="P:fatty acid biosynthetic process"/>
    <property type="evidence" value="ECO:0007669"/>
    <property type="project" value="UniProtKB-KW"/>
</dbReference>
<keyword evidence="3" id="KW-0444">Lipid biosynthesis</keyword>
<evidence type="ECO:0000256" key="9">
    <source>
        <dbReference type="ARBA" id="ARBA00023098"/>
    </source>
</evidence>
<evidence type="ECO:0000256" key="7">
    <source>
        <dbReference type="ARBA" id="ARBA00023002"/>
    </source>
</evidence>
<comment type="subcellular location">
    <subcellularLocation>
        <location evidence="1">Membrane</location>
        <topology evidence="1">Multi-pass membrane protein</topology>
    </subcellularLocation>
</comment>
<comment type="similarity">
    <text evidence="2">Belongs to the fatty acid desaturase type 2 family.</text>
</comment>
<dbReference type="GO" id="GO:0016717">
    <property type="term" value="F:oxidoreductase activity, acting on paired donors, with oxidation of a pair of donors resulting in the reduction of molecular oxygen to two molecules of water"/>
    <property type="evidence" value="ECO:0007669"/>
    <property type="project" value="InterPro"/>
</dbReference>
<evidence type="ECO:0000256" key="11">
    <source>
        <dbReference type="ARBA" id="ARBA00023160"/>
    </source>
</evidence>
<organism evidence="14 15">
    <name type="scientific">Xanthomonas perforans</name>
    <dbReference type="NCBI Taxonomy" id="442694"/>
    <lineage>
        <taxon>Bacteria</taxon>
        <taxon>Pseudomonadati</taxon>
        <taxon>Pseudomonadota</taxon>
        <taxon>Gammaproteobacteria</taxon>
        <taxon>Lysobacterales</taxon>
        <taxon>Lysobacteraceae</taxon>
        <taxon>Xanthomonas</taxon>
    </lineage>
</organism>
<feature type="non-terminal residue" evidence="14">
    <location>
        <position position="1"/>
    </location>
</feature>
<keyword evidence="8" id="KW-0408">Iron</keyword>
<evidence type="ECO:0000256" key="8">
    <source>
        <dbReference type="ARBA" id="ARBA00023004"/>
    </source>
</evidence>
<evidence type="ECO:0000256" key="6">
    <source>
        <dbReference type="ARBA" id="ARBA00022989"/>
    </source>
</evidence>
<feature type="domain" description="Fatty acid desaturase" evidence="13">
    <location>
        <begin position="5"/>
        <end position="187"/>
    </location>
</feature>
<reference evidence="14 15" key="1">
    <citation type="submission" date="2019-11" db="EMBL/GenBank/DDBJ databases">
        <title>Genome-resolved metagenomics to study the prevalence of co-infection and intraspecific heterogeneity among plant pathogen metapopulations.</title>
        <authorList>
            <person name="Newberry E."/>
            <person name="Bhandari R."/>
            <person name="Kemble J."/>
            <person name="Sikora E."/>
            <person name="Potnis N."/>
        </authorList>
    </citation>
    <scope>NUCLEOTIDE SEQUENCE [LARGE SCALE GENOMIC DNA]</scope>
    <source>
        <strain evidence="14">Xp_Tom_Tuscaloosa_18b</strain>
    </source>
</reference>
<feature type="transmembrane region" description="Helical" evidence="12">
    <location>
        <begin position="114"/>
        <end position="137"/>
    </location>
</feature>
<comment type="caution">
    <text evidence="14">The sequence shown here is derived from an EMBL/GenBank/DDBJ whole genome shotgun (WGS) entry which is preliminary data.</text>
</comment>
<evidence type="ECO:0000256" key="1">
    <source>
        <dbReference type="ARBA" id="ARBA00004141"/>
    </source>
</evidence>
<dbReference type="PANTHER" id="PTHR11351">
    <property type="entry name" value="ACYL-COA DESATURASE"/>
    <property type="match status" value="1"/>
</dbReference>
<keyword evidence="5" id="KW-0276">Fatty acid metabolism</keyword>
<dbReference type="CDD" id="cd03505">
    <property type="entry name" value="Delta9-FADS-like"/>
    <property type="match status" value="1"/>
</dbReference>
<keyword evidence="9" id="KW-0443">Lipid metabolism</keyword>
<evidence type="ECO:0000259" key="13">
    <source>
        <dbReference type="Pfam" id="PF00487"/>
    </source>
</evidence>
<evidence type="ECO:0000256" key="4">
    <source>
        <dbReference type="ARBA" id="ARBA00022692"/>
    </source>
</evidence>
<keyword evidence="10 12" id="KW-0472">Membrane</keyword>
<evidence type="ECO:0000313" key="15">
    <source>
        <dbReference type="Proteomes" id="UP000471082"/>
    </source>
</evidence>
<gene>
    <name evidence="14" type="ORF">G3W61_23110</name>
</gene>
<sequence length="221" mass="25756">LQFLFAAIGATCVQRGPLWWAAHHRNHHRHTDTGRDPHSPAQHGFWWSHTGWFLTPRNFRTDWEVIPDLRRFAELRFLDRFDIVMPVLLATGLYLLGDWLAVAAPALKTNGAQLLVWGFVISTVALFHATFTINSLAHRFGSRRFDTRDDSRNNWLLALLTFGEGWHNNHHFFPGSARQGLRWWEYDVTWYGLTAMSWVGLVWDLKPMPKSLTQRAERVSR</sequence>
<name>A0A7X5N0G0_XANPE</name>
<accession>A0A7X5N0G0</accession>
<evidence type="ECO:0000256" key="5">
    <source>
        <dbReference type="ARBA" id="ARBA00022832"/>
    </source>
</evidence>
<dbReference type="Proteomes" id="UP000471082">
    <property type="component" value="Unassembled WGS sequence"/>
</dbReference>
<dbReference type="Pfam" id="PF00487">
    <property type="entry name" value="FA_desaturase"/>
    <property type="match status" value="1"/>
</dbReference>
<keyword evidence="4 12" id="KW-0812">Transmembrane</keyword>
<dbReference type="InterPro" id="IPR005804">
    <property type="entry name" value="FA_desaturase_dom"/>
</dbReference>
<dbReference type="EMBL" id="JAAGYU010000362">
    <property type="protein sequence ID" value="NEL79103.1"/>
    <property type="molecule type" value="Genomic_DNA"/>
</dbReference>
<proteinExistence type="inferred from homology"/>
<dbReference type="PRINTS" id="PR00075">
    <property type="entry name" value="FACDDSATRASE"/>
</dbReference>